<dbReference type="InterPro" id="IPR025571">
    <property type="entry name" value="YqfQ"/>
</dbReference>
<protein>
    <submittedName>
        <fullName evidence="2">VrrA/YqfQ family protein</fullName>
    </submittedName>
</protein>
<keyword evidence="3" id="KW-1185">Reference proteome</keyword>
<dbReference type="Pfam" id="PF14181">
    <property type="entry name" value="YqfQ"/>
    <property type="match status" value="1"/>
</dbReference>
<dbReference type="Proteomes" id="UP001597451">
    <property type="component" value="Unassembled WGS sequence"/>
</dbReference>
<reference evidence="3" key="1">
    <citation type="journal article" date="2019" name="Int. J. Syst. Evol. Microbiol.">
        <title>The Global Catalogue of Microorganisms (GCM) 10K type strain sequencing project: providing services to taxonomists for standard genome sequencing and annotation.</title>
        <authorList>
            <consortium name="The Broad Institute Genomics Platform"/>
            <consortium name="The Broad Institute Genome Sequencing Center for Infectious Disease"/>
            <person name="Wu L."/>
            <person name="Ma J."/>
        </authorList>
    </citation>
    <scope>NUCLEOTIDE SEQUENCE [LARGE SCALE GENOMIC DNA]</scope>
    <source>
        <strain evidence="3">TISTR 1858</strain>
    </source>
</reference>
<evidence type="ECO:0000256" key="1">
    <source>
        <dbReference type="SAM" id="MobiDB-lite"/>
    </source>
</evidence>
<organism evidence="2 3">
    <name type="scientific">Oceanobacillus kapialis</name>
    <dbReference type="NCBI Taxonomy" id="481353"/>
    <lineage>
        <taxon>Bacteria</taxon>
        <taxon>Bacillati</taxon>
        <taxon>Bacillota</taxon>
        <taxon>Bacilli</taxon>
        <taxon>Bacillales</taxon>
        <taxon>Bacillaceae</taxon>
        <taxon>Oceanobacillus</taxon>
    </lineage>
</organism>
<evidence type="ECO:0000313" key="3">
    <source>
        <dbReference type="Proteomes" id="UP001597451"/>
    </source>
</evidence>
<accession>A0ABW5Q5V0</accession>
<feature type="compositionally biased region" description="Basic and acidic residues" evidence="1">
    <location>
        <begin position="137"/>
        <end position="152"/>
    </location>
</feature>
<sequence length="152" mass="16950">MVFPTPRGRQFERPIGQRPDLFMFPNRTVGPARQGQGLPSLLSKFTNPQASAGLINKGVGGLSSTLNNVQQVLKVVQSTAPIVQEYGPMVKNLPSMYRMMKAFKDLESDDKVSTNDKQEETKEKQKDKMAKSQPDMPNRHDTSGDSKPKLFI</sequence>
<dbReference type="RefSeq" id="WP_379564073.1">
    <property type="nucleotide sequence ID" value="NZ_JBHUMX010000045.1"/>
</dbReference>
<dbReference type="EMBL" id="JBHUMX010000045">
    <property type="protein sequence ID" value="MFD2630632.1"/>
    <property type="molecule type" value="Genomic_DNA"/>
</dbReference>
<gene>
    <name evidence="2" type="primary">vrrA</name>
    <name evidence="2" type="ORF">ACFSUN_17835</name>
</gene>
<comment type="caution">
    <text evidence="2">The sequence shown here is derived from an EMBL/GenBank/DDBJ whole genome shotgun (WGS) entry which is preliminary data.</text>
</comment>
<feature type="compositionally biased region" description="Basic and acidic residues" evidence="1">
    <location>
        <begin position="105"/>
        <end position="130"/>
    </location>
</feature>
<proteinExistence type="predicted"/>
<feature type="region of interest" description="Disordered" evidence="1">
    <location>
        <begin position="105"/>
        <end position="152"/>
    </location>
</feature>
<evidence type="ECO:0000313" key="2">
    <source>
        <dbReference type="EMBL" id="MFD2630632.1"/>
    </source>
</evidence>
<name>A0ABW5Q5V0_9BACI</name>